<sequence length="184" mass="20019">MSKAFDIVLSGPFLAAACMVLVAVAMTLGSGAWGPDQAVSAEPAPPKGQEYTGAKECASCHFKQFLNWSKTKHAKSFDLLPEKYQSDEECLACHTTGYGEPSGFIDAKETPALRGTGCEQCHGPGSKHAEIAKEFGKDKLSSEQEKKVRDSIWMMLPRNVCIECHKTQAHGKTGTPKELKKKEE</sequence>
<proteinExistence type="predicted"/>
<dbReference type="PANTHER" id="PTHR35038">
    <property type="entry name" value="DISSIMILATORY SULFITE REDUCTASE SIRA"/>
    <property type="match status" value="1"/>
</dbReference>
<evidence type="ECO:0000259" key="2">
    <source>
        <dbReference type="Pfam" id="PF13435"/>
    </source>
</evidence>
<dbReference type="InterPro" id="IPR051829">
    <property type="entry name" value="Multiheme_Cytochr_ET"/>
</dbReference>
<feature type="domain" description="Cytochrome c-552/4" evidence="2">
    <location>
        <begin position="56"/>
        <end position="123"/>
    </location>
</feature>
<comment type="caution">
    <text evidence="3">The sequence shown here is derived from an EMBL/GenBank/DDBJ whole genome shotgun (WGS) entry which is preliminary data.</text>
</comment>
<dbReference type="Gene3D" id="1.10.1130.10">
    <property type="entry name" value="Flavocytochrome C3, Chain A"/>
    <property type="match status" value="1"/>
</dbReference>
<gene>
    <name evidence="3" type="ORF">LCGC14_2791940</name>
</gene>
<dbReference type="PANTHER" id="PTHR35038:SF8">
    <property type="entry name" value="C-TYPE POLYHEME CYTOCHROME OMCC"/>
    <property type="match status" value="1"/>
</dbReference>
<dbReference type="PROSITE" id="PS51257">
    <property type="entry name" value="PROKAR_LIPOPROTEIN"/>
    <property type="match status" value="1"/>
</dbReference>
<dbReference type="Pfam" id="PF13435">
    <property type="entry name" value="Cytochrome_C554"/>
    <property type="match status" value="1"/>
</dbReference>
<evidence type="ECO:0000313" key="3">
    <source>
        <dbReference type="EMBL" id="KKK83580.1"/>
    </source>
</evidence>
<dbReference type="InterPro" id="IPR023155">
    <property type="entry name" value="Cyt_c-552/4"/>
</dbReference>
<dbReference type="InterPro" id="IPR036280">
    <property type="entry name" value="Multihaem_cyt_sf"/>
</dbReference>
<keyword evidence="1" id="KW-0732">Signal</keyword>
<dbReference type="AlphaFoldDB" id="A0A0F8ZCC0"/>
<dbReference type="SUPFAM" id="SSF48695">
    <property type="entry name" value="Multiheme cytochromes"/>
    <property type="match status" value="1"/>
</dbReference>
<accession>A0A0F8ZCC0</accession>
<reference evidence="3" key="1">
    <citation type="journal article" date="2015" name="Nature">
        <title>Complex archaea that bridge the gap between prokaryotes and eukaryotes.</title>
        <authorList>
            <person name="Spang A."/>
            <person name="Saw J.H."/>
            <person name="Jorgensen S.L."/>
            <person name="Zaremba-Niedzwiedzka K."/>
            <person name="Martijn J."/>
            <person name="Lind A.E."/>
            <person name="van Eijk R."/>
            <person name="Schleper C."/>
            <person name="Guy L."/>
            <person name="Ettema T.J."/>
        </authorList>
    </citation>
    <scope>NUCLEOTIDE SEQUENCE</scope>
</reference>
<dbReference type="EMBL" id="LAZR01052158">
    <property type="protein sequence ID" value="KKK83580.1"/>
    <property type="molecule type" value="Genomic_DNA"/>
</dbReference>
<name>A0A0F8ZCC0_9ZZZZ</name>
<protein>
    <recommendedName>
        <fullName evidence="2">Cytochrome c-552/4 domain-containing protein</fullName>
    </recommendedName>
</protein>
<evidence type="ECO:0000256" key="1">
    <source>
        <dbReference type="ARBA" id="ARBA00022729"/>
    </source>
</evidence>
<organism evidence="3">
    <name type="scientific">marine sediment metagenome</name>
    <dbReference type="NCBI Taxonomy" id="412755"/>
    <lineage>
        <taxon>unclassified sequences</taxon>
        <taxon>metagenomes</taxon>
        <taxon>ecological metagenomes</taxon>
    </lineage>
</organism>